<proteinExistence type="inferred from homology"/>
<evidence type="ECO:0000313" key="7">
    <source>
        <dbReference type="Proteomes" id="UP000294697"/>
    </source>
</evidence>
<evidence type="ECO:0000313" key="6">
    <source>
        <dbReference type="EMBL" id="TDW02365.1"/>
    </source>
</evidence>
<dbReference type="GO" id="GO:0030170">
    <property type="term" value="F:pyridoxal phosphate binding"/>
    <property type="evidence" value="ECO:0007669"/>
    <property type="project" value="UniProtKB-UniRule"/>
</dbReference>
<comment type="similarity">
    <text evidence="2 4">Belongs to the pyridoxal phosphate-binding protein YggS/PROSC family.</text>
</comment>
<dbReference type="CDD" id="cd00635">
    <property type="entry name" value="PLPDE_III_YBL036c_like"/>
    <property type="match status" value="1"/>
</dbReference>
<dbReference type="InterPro" id="IPR029066">
    <property type="entry name" value="PLP-binding_barrel"/>
</dbReference>
<accession>A0A4V3G4Y0</accession>
<organism evidence="6 7">
    <name type="scientific">Halanaerobium saccharolyticum</name>
    <dbReference type="NCBI Taxonomy" id="43595"/>
    <lineage>
        <taxon>Bacteria</taxon>
        <taxon>Bacillati</taxon>
        <taxon>Bacillota</taxon>
        <taxon>Clostridia</taxon>
        <taxon>Halanaerobiales</taxon>
        <taxon>Halanaerobiaceae</taxon>
        <taxon>Halanaerobium</taxon>
    </lineage>
</organism>
<dbReference type="InterPro" id="IPR001608">
    <property type="entry name" value="Ala_racemase_N"/>
</dbReference>
<dbReference type="FunFam" id="3.20.20.10:FF:000018">
    <property type="entry name" value="Pyridoxal phosphate homeostasis protein"/>
    <property type="match status" value="1"/>
</dbReference>
<evidence type="ECO:0000256" key="1">
    <source>
        <dbReference type="ARBA" id="ARBA00022898"/>
    </source>
</evidence>
<dbReference type="RefSeq" id="WP_111572579.1">
    <property type="nucleotide sequence ID" value="NZ_QLME01000015.1"/>
</dbReference>
<dbReference type="Proteomes" id="UP000294697">
    <property type="component" value="Unassembled WGS sequence"/>
</dbReference>
<feature type="domain" description="Alanine racemase N-terminal" evidence="5">
    <location>
        <begin position="9"/>
        <end position="232"/>
    </location>
</feature>
<comment type="function">
    <text evidence="2">Pyridoxal 5'-phosphate (PLP)-binding protein, which is involved in PLP homeostasis.</text>
</comment>
<keyword evidence="1 2" id="KW-0663">Pyridoxal phosphate</keyword>
<dbReference type="EMBL" id="SODA01000016">
    <property type="protein sequence ID" value="TDW02365.1"/>
    <property type="molecule type" value="Genomic_DNA"/>
</dbReference>
<evidence type="ECO:0000256" key="4">
    <source>
        <dbReference type="RuleBase" id="RU004514"/>
    </source>
</evidence>
<comment type="caution">
    <text evidence="6">The sequence shown here is derived from an EMBL/GenBank/DDBJ whole genome shotgun (WGS) entry which is preliminary data.</text>
</comment>
<dbReference type="Gene3D" id="3.20.20.10">
    <property type="entry name" value="Alanine racemase"/>
    <property type="match status" value="1"/>
</dbReference>
<dbReference type="PIRSF" id="PIRSF004848">
    <property type="entry name" value="YBL036c_PLPDEIII"/>
    <property type="match status" value="1"/>
</dbReference>
<dbReference type="InterPro" id="IPR011078">
    <property type="entry name" value="PyrdxlP_homeostasis"/>
</dbReference>
<dbReference type="PANTHER" id="PTHR10146">
    <property type="entry name" value="PROLINE SYNTHETASE CO-TRANSCRIBED BACTERIAL HOMOLOG PROTEIN"/>
    <property type="match status" value="1"/>
</dbReference>
<gene>
    <name evidence="6" type="ORF">C8C77_11639</name>
</gene>
<dbReference type="SUPFAM" id="SSF51419">
    <property type="entry name" value="PLP-binding barrel"/>
    <property type="match status" value="1"/>
</dbReference>
<dbReference type="NCBIfam" id="TIGR00044">
    <property type="entry name" value="YggS family pyridoxal phosphate-dependent enzyme"/>
    <property type="match status" value="1"/>
</dbReference>
<reference evidence="6 7" key="1">
    <citation type="submission" date="2019-03" db="EMBL/GenBank/DDBJ databases">
        <title>Subsurface microbial communities from deep shales in Ohio and West Virginia, USA.</title>
        <authorList>
            <person name="Wrighton K."/>
        </authorList>
    </citation>
    <scope>NUCLEOTIDE SEQUENCE [LARGE SCALE GENOMIC DNA]</scope>
    <source>
        <strain evidence="6 7">MSL9.2</strain>
    </source>
</reference>
<evidence type="ECO:0000256" key="3">
    <source>
        <dbReference type="PIRSR" id="PIRSR004848-1"/>
    </source>
</evidence>
<comment type="cofactor">
    <cofactor evidence="3">
        <name>pyridoxal 5'-phosphate</name>
        <dbReference type="ChEBI" id="CHEBI:597326"/>
    </cofactor>
</comment>
<evidence type="ECO:0000256" key="2">
    <source>
        <dbReference type="HAMAP-Rule" id="MF_02087"/>
    </source>
</evidence>
<dbReference type="PANTHER" id="PTHR10146:SF14">
    <property type="entry name" value="PYRIDOXAL PHOSPHATE HOMEOSTASIS PROTEIN"/>
    <property type="match status" value="1"/>
</dbReference>
<dbReference type="AlphaFoldDB" id="A0A4V3G4Y0"/>
<dbReference type="PROSITE" id="PS01211">
    <property type="entry name" value="UPF0001"/>
    <property type="match status" value="1"/>
</dbReference>
<dbReference type="HAMAP" id="MF_02087">
    <property type="entry name" value="PLP_homeostasis"/>
    <property type="match status" value="1"/>
</dbReference>
<evidence type="ECO:0000259" key="5">
    <source>
        <dbReference type="Pfam" id="PF01168"/>
    </source>
</evidence>
<sequence>MQKDKIISNLNKVKENIKKAAAAVDRDHTEVKLLAVSKNQKVDAIKILNEAGVKIFGENRVQELEEKNDKFISENIELDWHFIGHLQRNKVKYLMRMENCRMIESIDSLRLAKEVNKRARKNERKTSVLIEINIASDENKFGITPDRAEVFLRKIINFEHLKVEGLMTVLPYLDNPEKLRSYFKDMKKLFDQLSEDVIQLKELSMGMTNDYQIAVEEGATIVRVGTAIFGEREY</sequence>
<feature type="modified residue" description="N6-(pyridoxal phosphate)lysine" evidence="2 3">
    <location>
        <position position="38"/>
    </location>
</feature>
<dbReference type="OrthoDB" id="9804072at2"/>
<dbReference type="Pfam" id="PF01168">
    <property type="entry name" value="Ala_racemase_N"/>
    <property type="match status" value="1"/>
</dbReference>
<protein>
    <recommendedName>
        <fullName evidence="2">Pyridoxal phosphate homeostasis protein</fullName>
        <shortName evidence="2">PLP homeostasis protein</shortName>
    </recommendedName>
</protein>
<name>A0A4V3G4Y0_9FIRM</name>